<organism evidence="1 2">
    <name type="scientific">Flavobacterium gyeonganense</name>
    <dbReference type="NCBI Taxonomy" id="1310418"/>
    <lineage>
        <taxon>Bacteria</taxon>
        <taxon>Pseudomonadati</taxon>
        <taxon>Bacteroidota</taxon>
        <taxon>Flavobacteriia</taxon>
        <taxon>Flavobacteriales</taxon>
        <taxon>Flavobacteriaceae</taxon>
        <taxon>Flavobacterium</taxon>
    </lineage>
</organism>
<comment type="caution">
    <text evidence="1">The sequence shown here is derived from an EMBL/GenBank/DDBJ whole genome shotgun (WGS) entry which is preliminary data.</text>
</comment>
<protein>
    <submittedName>
        <fullName evidence="1">Uncharacterized protein</fullName>
    </submittedName>
</protein>
<dbReference type="EMBL" id="JBHMFE010000009">
    <property type="protein sequence ID" value="MFB9107884.1"/>
    <property type="molecule type" value="Genomic_DNA"/>
</dbReference>
<sequence length="304" mass="34660">MKNFLIFTSLLFLQTVYTQNFMYLNAIDFDFTTNKTGYTGHFNIYSPPIDSSAWGYNAGIMKINYSTSDSIMLYREDYVKLKPLDPLKIGSKYESKYNEYKNKTKISSYSIYIQSMYALTPAKNCNKIFAHAHAELLISNLEASTAINTIQRDTLTITSLDSIPQRILSTQGDNIERKSKSINGYFGLGMTFDLKCTDKSRLFFQPTVGYTTNFPQASSVNTNGNANNYYLSEIKDWNSFYLVRSYFRYTLVQNSAPATGTTQTTPSELILGTDIRGMFPRFTPFYSVYIGLNLDLAKLVDLFK</sequence>
<gene>
    <name evidence="1" type="ORF">ACFFVK_04770</name>
</gene>
<name>A0ABV5H7L6_9FLAO</name>
<evidence type="ECO:0000313" key="1">
    <source>
        <dbReference type="EMBL" id="MFB9107884.1"/>
    </source>
</evidence>
<accession>A0ABV5H7L6</accession>
<reference evidence="1 2" key="1">
    <citation type="submission" date="2024-09" db="EMBL/GenBank/DDBJ databases">
        <authorList>
            <person name="Sun Q."/>
            <person name="Mori K."/>
        </authorList>
    </citation>
    <scope>NUCLEOTIDE SEQUENCE [LARGE SCALE GENOMIC DNA]</scope>
    <source>
        <strain evidence="1 2">CECT 8365</strain>
    </source>
</reference>
<evidence type="ECO:0000313" key="2">
    <source>
        <dbReference type="Proteomes" id="UP001589562"/>
    </source>
</evidence>
<proteinExistence type="predicted"/>
<dbReference type="Proteomes" id="UP001589562">
    <property type="component" value="Unassembled WGS sequence"/>
</dbReference>
<keyword evidence="2" id="KW-1185">Reference proteome</keyword>
<dbReference type="RefSeq" id="WP_278011194.1">
    <property type="nucleotide sequence ID" value="NZ_CP121112.1"/>
</dbReference>